<accession>A0A4Y2QJV4</accession>
<dbReference type="EMBL" id="BGPR01014068">
    <property type="protein sequence ID" value="GBN63570.1"/>
    <property type="molecule type" value="Genomic_DNA"/>
</dbReference>
<proteinExistence type="predicted"/>
<name>A0A4Y2QJV4_ARAVE</name>
<evidence type="ECO:0000313" key="2">
    <source>
        <dbReference type="Proteomes" id="UP000499080"/>
    </source>
</evidence>
<dbReference type="AlphaFoldDB" id="A0A4Y2QJV4"/>
<organism evidence="1 2">
    <name type="scientific">Araneus ventricosus</name>
    <name type="common">Orbweaver spider</name>
    <name type="synonym">Epeira ventricosa</name>
    <dbReference type="NCBI Taxonomy" id="182803"/>
    <lineage>
        <taxon>Eukaryota</taxon>
        <taxon>Metazoa</taxon>
        <taxon>Ecdysozoa</taxon>
        <taxon>Arthropoda</taxon>
        <taxon>Chelicerata</taxon>
        <taxon>Arachnida</taxon>
        <taxon>Araneae</taxon>
        <taxon>Araneomorphae</taxon>
        <taxon>Entelegynae</taxon>
        <taxon>Araneoidea</taxon>
        <taxon>Araneidae</taxon>
        <taxon>Araneus</taxon>
    </lineage>
</organism>
<gene>
    <name evidence="1" type="ORF">AVEN_56481_1</name>
</gene>
<keyword evidence="2" id="KW-1185">Reference proteome</keyword>
<dbReference type="Proteomes" id="UP000499080">
    <property type="component" value="Unassembled WGS sequence"/>
</dbReference>
<protein>
    <submittedName>
        <fullName evidence="1">Uncharacterized protein</fullName>
    </submittedName>
</protein>
<evidence type="ECO:0000313" key="1">
    <source>
        <dbReference type="EMBL" id="GBN63570.1"/>
    </source>
</evidence>
<sequence>MRICHCFGPIRNSIDRLFPHLTSHLSRLRHSERGRMEGDPQRGNLPLVDDRRITQKCEVKVKVSTANKPIKTLPFRLYTLHLGYHMTGFRQDSPDLKLTSGLVSGLTPAKEAREEFGCHRENLTYSKKLKKIHCLHCLHPLLMRKWVNLLVQDPAQTEN</sequence>
<reference evidence="1 2" key="1">
    <citation type="journal article" date="2019" name="Sci. Rep.">
        <title>Orb-weaving spider Araneus ventricosus genome elucidates the spidroin gene catalogue.</title>
        <authorList>
            <person name="Kono N."/>
            <person name="Nakamura H."/>
            <person name="Ohtoshi R."/>
            <person name="Moran D.A.P."/>
            <person name="Shinohara A."/>
            <person name="Yoshida Y."/>
            <person name="Fujiwara M."/>
            <person name="Mori M."/>
            <person name="Tomita M."/>
            <person name="Arakawa K."/>
        </authorList>
    </citation>
    <scope>NUCLEOTIDE SEQUENCE [LARGE SCALE GENOMIC DNA]</scope>
</reference>
<comment type="caution">
    <text evidence="1">The sequence shown here is derived from an EMBL/GenBank/DDBJ whole genome shotgun (WGS) entry which is preliminary data.</text>
</comment>